<dbReference type="GO" id="GO:0030313">
    <property type="term" value="C:cell envelope"/>
    <property type="evidence" value="ECO:0007669"/>
    <property type="project" value="UniProtKB-SubCell"/>
</dbReference>
<evidence type="ECO:0000259" key="5">
    <source>
        <dbReference type="Pfam" id="PF00497"/>
    </source>
</evidence>
<dbReference type="InterPro" id="IPR001638">
    <property type="entry name" value="Solute-binding_3/MltF_N"/>
</dbReference>
<dbReference type="PROSITE" id="PS01039">
    <property type="entry name" value="SBP_BACTERIAL_3"/>
    <property type="match status" value="1"/>
</dbReference>
<name>A0A1G5HTW4_9RHOB</name>
<gene>
    <name evidence="6" type="ORF">SAMN05660710_02310</name>
</gene>
<feature type="chain" id="PRO_5011746328" evidence="4">
    <location>
        <begin position="20"/>
        <end position="297"/>
    </location>
</feature>
<evidence type="ECO:0000313" key="6">
    <source>
        <dbReference type="EMBL" id="SCY67292.1"/>
    </source>
</evidence>
<dbReference type="Proteomes" id="UP000199502">
    <property type="component" value="Unassembled WGS sequence"/>
</dbReference>
<keyword evidence="3 4" id="KW-0732">Signal</keyword>
<organism evidence="6 7">
    <name type="scientific">Paracoccus tibetensis</name>
    <dbReference type="NCBI Taxonomy" id="336292"/>
    <lineage>
        <taxon>Bacteria</taxon>
        <taxon>Pseudomonadati</taxon>
        <taxon>Pseudomonadota</taxon>
        <taxon>Alphaproteobacteria</taxon>
        <taxon>Rhodobacterales</taxon>
        <taxon>Paracoccaceae</taxon>
        <taxon>Paracoccus</taxon>
    </lineage>
</organism>
<feature type="domain" description="Solute-binding protein family 3/N-terminal" evidence="5">
    <location>
        <begin position="55"/>
        <end position="100"/>
    </location>
</feature>
<dbReference type="SUPFAM" id="SSF53850">
    <property type="entry name" value="Periplasmic binding protein-like II"/>
    <property type="match status" value="1"/>
</dbReference>
<dbReference type="InterPro" id="IPR018313">
    <property type="entry name" value="SBP_3_CS"/>
</dbReference>
<evidence type="ECO:0000313" key="7">
    <source>
        <dbReference type="Proteomes" id="UP000199502"/>
    </source>
</evidence>
<evidence type="ECO:0000256" key="1">
    <source>
        <dbReference type="ARBA" id="ARBA00004196"/>
    </source>
</evidence>
<dbReference type="STRING" id="336292.SAMN05660710_02310"/>
<feature type="signal peptide" evidence="4">
    <location>
        <begin position="1"/>
        <end position="19"/>
    </location>
</feature>
<evidence type="ECO:0000256" key="4">
    <source>
        <dbReference type="SAM" id="SignalP"/>
    </source>
</evidence>
<comment type="similarity">
    <text evidence="2">Belongs to the bacterial solute-binding protein 3 family.</text>
</comment>
<dbReference type="RefSeq" id="WP_090744290.1">
    <property type="nucleotide sequence ID" value="NZ_FMVT01000007.1"/>
</dbReference>
<evidence type="ECO:0000256" key="2">
    <source>
        <dbReference type="ARBA" id="ARBA00010333"/>
    </source>
</evidence>
<dbReference type="Gene3D" id="3.40.190.10">
    <property type="entry name" value="Periplasmic binding protein-like II"/>
    <property type="match status" value="3"/>
</dbReference>
<dbReference type="Pfam" id="PF00497">
    <property type="entry name" value="SBP_bac_3"/>
    <property type="match status" value="1"/>
</dbReference>
<sequence length="297" mass="32064">MRARLLAICLALVPALAGAQPAPTCAGYTPEARPQNTFPQDVGRSLDRITEEGWIEVALYEDFPPWSFMGADGPEGIDVDLARLIGDELGVETRLRLVQAGETLDQDMLNYVYRGAAVDGRVSNVFMHAPYDVDLSCRMDQVVFTGIYAEESLAIAYSLAEYPEKGPVPAYFRYDRVGVENDSISDFYLTGLVGAAADKVHRFPSTSAAMAALAAGEVMAVMAPITELEGLAGEGIAIHSPPLLGLERSSWTIGVAVSTQHRPLGYEVDAIIGRAVEDGRLEAIYARHGATYRPGLR</sequence>
<accession>A0A1G5HTW4</accession>
<dbReference type="OrthoDB" id="6192933at2"/>
<comment type="subcellular location">
    <subcellularLocation>
        <location evidence="1">Cell envelope</location>
    </subcellularLocation>
</comment>
<dbReference type="EMBL" id="FMVT01000007">
    <property type="protein sequence ID" value="SCY67292.1"/>
    <property type="molecule type" value="Genomic_DNA"/>
</dbReference>
<reference evidence="6 7" key="1">
    <citation type="submission" date="2016-10" db="EMBL/GenBank/DDBJ databases">
        <authorList>
            <person name="de Groot N.N."/>
        </authorList>
    </citation>
    <scope>NUCLEOTIDE SEQUENCE [LARGE SCALE GENOMIC DNA]</scope>
    <source>
        <strain evidence="6 7">CGMCC 1.8925</strain>
    </source>
</reference>
<evidence type="ECO:0000256" key="3">
    <source>
        <dbReference type="ARBA" id="ARBA00022729"/>
    </source>
</evidence>
<proteinExistence type="inferred from homology"/>
<dbReference type="AlphaFoldDB" id="A0A1G5HTW4"/>
<keyword evidence="7" id="KW-1185">Reference proteome</keyword>
<dbReference type="PANTHER" id="PTHR35936">
    <property type="entry name" value="MEMBRANE-BOUND LYTIC MUREIN TRANSGLYCOSYLASE F"/>
    <property type="match status" value="1"/>
</dbReference>
<protein>
    <submittedName>
        <fullName evidence="6">ABC-type amino acid transport substrate-binding protein</fullName>
    </submittedName>
</protein>